<protein>
    <recommendedName>
        <fullName evidence="1">DSBA-like thioredoxin domain-containing protein</fullName>
    </recommendedName>
</protein>
<dbReference type="GO" id="GO:0005777">
    <property type="term" value="C:peroxisome"/>
    <property type="evidence" value="ECO:0007669"/>
    <property type="project" value="TreeGrafter"/>
</dbReference>
<gene>
    <name evidence="2" type="ORF">H4R20_001969</name>
</gene>
<name>A0A9W8I0X7_9FUNG</name>
<feature type="domain" description="DSBA-like thioredoxin" evidence="1">
    <location>
        <begin position="205"/>
        <end position="254"/>
    </location>
</feature>
<reference evidence="2" key="1">
    <citation type="submission" date="2022-07" db="EMBL/GenBank/DDBJ databases">
        <title>Phylogenomic reconstructions and comparative analyses of Kickxellomycotina fungi.</title>
        <authorList>
            <person name="Reynolds N.K."/>
            <person name="Stajich J.E."/>
            <person name="Barry K."/>
            <person name="Grigoriev I.V."/>
            <person name="Crous P."/>
            <person name="Smith M.E."/>
        </authorList>
    </citation>
    <scope>NUCLEOTIDE SEQUENCE</scope>
    <source>
        <strain evidence="2">NRRL 1565</strain>
    </source>
</reference>
<feature type="domain" description="DSBA-like thioredoxin" evidence="1">
    <location>
        <begin position="7"/>
        <end position="97"/>
    </location>
</feature>
<comment type="caution">
    <text evidence="2">The sequence shown here is derived from an EMBL/GenBank/DDBJ whole genome shotgun (WGS) entry which is preliminary data.</text>
</comment>
<dbReference type="EMBL" id="JANBUO010000261">
    <property type="protein sequence ID" value="KAJ2805734.1"/>
    <property type="molecule type" value="Genomic_DNA"/>
</dbReference>
<dbReference type="PANTHER" id="PTHR42943:SF2">
    <property type="entry name" value="GLUTATHIONE S-TRANSFERASE KAPPA 1"/>
    <property type="match status" value="1"/>
</dbReference>
<dbReference type="SUPFAM" id="SSF52833">
    <property type="entry name" value="Thioredoxin-like"/>
    <property type="match status" value="1"/>
</dbReference>
<dbReference type="Pfam" id="PF01323">
    <property type="entry name" value="DSBA"/>
    <property type="match status" value="2"/>
</dbReference>
<evidence type="ECO:0000313" key="2">
    <source>
        <dbReference type="EMBL" id="KAJ2805734.1"/>
    </source>
</evidence>
<dbReference type="GO" id="GO:0004364">
    <property type="term" value="F:glutathione transferase activity"/>
    <property type="evidence" value="ECO:0007669"/>
    <property type="project" value="TreeGrafter"/>
</dbReference>
<dbReference type="InterPro" id="IPR051924">
    <property type="entry name" value="GST_Kappa/NadH"/>
</dbReference>
<dbReference type="Gene3D" id="3.40.30.10">
    <property type="entry name" value="Glutaredoxin"/>
    <property type="match status" value="1"/>
</dbReference>
<evidence type="ECO:0000313" key="3">
    <source>
        <dbReference type="Proteomes" id="UP001140094"/>
    </source>
</evidence>
<dbReference type="GO" id="GO:0006749">
    <property type="term" value="P:glutathione metabolic process"/>
    <property type="evidence" value="ECO:0007669"/>
    <property type="project" value="TreeGrafter"/>
</dbReference>
<dbReference type="OrthoDB" id="4664297at2759"/>
<dbReference type="AlphaFoldDB" id="A0A9W8I0X7"/>
<dbReference type="InterPro" id="IPR001853">
    <property type="entry name" value="DSBA-like_thioredoxin_dom"/>
</dbReference>
<accession>A0A9W8I0X7</accession>
<sequence length="284" mass="30944">MATLAKVDFWFEYASPYSMISALRLFRSLSDKTHPDSEMLQGLSGCQLPDLEGVRIMYRPMFLGAVFKAAGQQIMPNIQVPVKGKYLFHDVRRSLDLLGCPGFPAGRPANWPPNTVLPGRVTWMLAQGFDYIRALDRGDDAPQESANSTQLSQAQTRVLAEFVWQIFEAEFIAGKDIGSPVVVSQIWDACVAGSVPKGEDGALPDGKQAVALASQQTVKDGFRSSTQAAIDASLFGAPSFTTEDGDMYWGNDRLIDAVTHHKHRKLLSQSAGFSIKAKAGSPSM</sequence>
<dbReference type="GO" id="GO:0004602">
    <property type="term" value="F:glutathione peroxidase activity"/>
    <property type="evidence" value="ECO:0007669"/>
    <property type="project" value="TreeGrafter"/>
</dbReference>
<keyword evidence="3" id="KW-1185">Reference proteome</keyword>
<dbReference type="Proteomes" id="UP001140094">
    <property type="component" value="Unassembled WGS sequence"/>
</dbReference>
<organism evidence="2 3">
    <name type="scientific">Coemansia guatemalensis</name>
    <dbReference type="NCBI Taxonomy" id="2761395"/>
    <lineage>
        <taxon>Eukaryota</taxon>
        <taxon>Fungi</taxon>
        <taxon>Fungi incertae sedis</taxon>
        <taxon>Zoopagomycota</taxon>
        <taxon>Kickxellomycotina</taxon>
        <taxon>Kickxellomycetes</taxon>
        <taxon>Kickxellales</taxon>
        <taxon>Kickxellaceae</taxon>
        <taxon>Coemansia</taxon>
    </lineage>
</organism>
<dbReference type="InterPro" id="IPR036249">
    <property type="entry name" value="Thioredoxin-like_sf"/>
</dbReference>
<dbReference type="GO" id="GO:0005739">
    <property type="term" value="C:mitochondrion"/>
    <property type="evidence" value="ECO:0007669"/>
    <property type="project" value="TreeGrafter"/>
</dbReference>
<proteinExistence type="predicted"/>
<evidence type="ECO:0000259" key="1">
    <source>
        <dbReference type="Pfam" id="PF01323"/>
    </source>
</evidence>
<dbReference type="PANTHER" id="PTHR42943">
    <property type="entry name" value="GLUTATHIONE S-TRANSFERASE KAPPA"/>
    <property type="match status" value="1"/>
</dbReference>